<protein>
    <submittedName>
        <fullName evidence="1">Uncharacterized protein</fullName>
    </submittedName>
</protein>
<proteinExistence type="predicted"/>
<feature type="non-terminal residue" evidence="1">
    <location>
        <position position="238"/>
    </location>
</feature>
<comment type="caution">
    <text evidence="1">The sequence shown here is derived from an EMBL/GenBank/DDBJ whole genome shotgun (WGS) entry which is preliminary data.</text>
</comment>
<gene>
    <name evidence="1" type="ORF">MSPICULIGERA_LOCUS14593</name>
</gene>
<dbReference type="AlphaFoldDB" id="A0AA36CVV5"/>
<sequence length="238" mass="26308">MEAGLEEDLAVVAVSEVEDLNNPNADYNAIGDYDLNPSVGNPGGRPRGNLAAHLVPLYRHFNEQTRHHFVHSNLDVMHRQSGQKGRPYQWTHHIIGMQEYNRNRAQINRLCPSLVQLQSLRKGSGAQMMVSNPAQHRAGRANGWTDTAPAGMCSRTRACGATLPLVAARRTNLSQDFIHFVGRAQMDGYIRTHNNYPINEQTGGKTQIYQSAPGWHTVGTVVAVYVNTVGQARIAYGN</sequence>
<evidence type="ECO:0000313" key="2">
    <source>
        <dbReference type="Proteomes" id="UP001177023"/>
    </source>
</evidence>
<name>A0AA36CVV5_9BILA</name>
<accession>A0AA36CVV5</accession>
<dbReference type="EMBL" id="CATQJA010002643">
    <property type="protein sequence ID" value="CAJ0576298.1"/>
    <property type="molecule type" value="Genomic_DNA"/>
</dbReference>
<dbReference type="Proteomes" id="UP001177023">
    <property type="component" value="Unassembled WGS sequence"/>
</dbReference>
<evidence type="ECO:0000313" key="1">
    <source>
        <dbReference type="EMBL" id="CAJ0576298.1"/>
    </source>
</evidence>
<organism evidence="1 2">
    <name type="scientific">Mesorhabditis spiculigera</name>
    <dbReference type="NCBI Taxonomy" id="96644"/>
    <lineage>
        <taxon>Eukaryota</taxon>
        <taxon>Metazoa</taxon>
        <taxon>Ecdysozoa</taxon>
        <taxon>Nematoda</taxon>
        <taxon>Chromadorea</taxon>
        <taxon>Rhabditida</taxon>
        <taxon>Rhabditina</taxon>
        <taxon>Rhabditomorpha</taxon>
        <taxon>Rhabditoidea</taxon>
        <taxon>Rhabditidae</taxon>
        <taxon>Mesorhabditinae</taxon>
        <taxon>Mesorhabditis</taxon>
    </lineage>
</organism>
<reference evidence="1" key="1">
    <citation type="submission" date="2023-06" db="EMBL/GenBank/DDBJ databases">
        <authorList>
            <person name="Delattre M."/>
        </authorList>
    </citation>
    <scope>NUCLEOTIDE SEQUENCE</scope>
    <source>
        <strain evidence="1">AF72</strain>
    </source>
</reference>
<keyword evidence="2" id="KW-1185">Reference proteome</keyword>